<accession>X1UAA5</accession>
<name>X1UAA5_9ZZZZ</name>
<reference evidence="4" key="1">
    <citation type="journal article" date="2014" name="Front. Microbiol.">
        <title>High frequency of phylogenetically diverse reductive dehalogenase-homologous genes in deep subseafloor sedimentary metagenomes.</title>
        <authorList>
            <person name="Kawai M."/>
            <person name="Futagami T."/>
            <person name="Toyoda A."/>
            <person name="Takaki Y."/>
            <person name="Nishi S."/>
            <person name="Hori S."/>
            <person name="Arai W."/>
            <person name="Tsubouchi T."/>
            <person name="Morono Y."/>
            <person name="Uchiyama I."/>
            <person name="Ito T."/>
            <person name="Fujiyama A."/>
            <person name="Inagaki F."/>
            <person name="Takami H."/>
        </authorList>
    </citation>
    <scope>NUCLEOTIDE SEQUENCE</scope>
    <source>
        <strain evidence="4">Expedition CK06-06</strain>
    </source>
</reference>
<dbReference type="PANTHER" id="PTHR30604">
    <property type="entry name" value="PROTEIN TRANSPORT PROTEIN HOFQ"/>
    <property type="match status" value="1"/>
</dbReference>
<organism evidence="4">
    <name type="scientific">marine sediment metagenome</name>
    <dbReference type="NCBI Taxonomy" id="412755"/>
    <lineage>
        <taxon>unclassified sequences</taxon>
        <taxon>metagenomes</taxon>
        <taxon>ecological metagenomes</taxon>
    </lineage>
</organism>
<feature type="non-terminal residue" evidence="4">
    <location>
        <position position="1"/>
    </location>
</feature>
<dbReference type="AlphaFoldDB" id="X1UAA5"/>
<dbReference type="InterPro" id="IPR038591">
    <property type="entry name" value="NolW-like_sf"/>
</dbReference>
<comment type="caution">
    <text evidence="4">The sequence shown here is derived from an EMBL/GenBank/DDBJ whole genome shotgun (WGS) entry which is preliminary data.</text>
</comment>
<proteinExistence type="predicted"/>
<dbReference type="InterPro" id="IPR051808">
    <property type="entry name" value="Type_IV_pilus_biogenesis"/>
</dbReference>
<evidence type="ECO:0000256" key="1">
    <source>
        <dbReference type="ARBA" id="ARBA00004370"/>
    </source>
</evidence>
<dbReference type="PANTHER" id="PTHR30604:SF1">
    <property type="entry name" value="DNA UTILIZATION PROTEIN HOFQ"/>
    <property type="match status" value="1"/>
</dbReference>
<sequence>GKVEVDGRTNSLIVTDIESRHQDIKDLLDILDAPNPQVDIEIRVVDIDYDYGRDLGITWSLSNLRSKRHNVTAAGTLLTPAPSYFDVTIGTVRNFAKINAILNFSESEGKTKTIANPRITALNNREAEILGGRKFPVNVLDEAGNLVTRYFEVGTKLRVTPHINSKDEITMDIHAELSSVDPTTLIITSTEAKTRQLVSDGETVVLGGFIREEEQRSEAGIPILRSIPILGYFFKRTGRSTSKREVLIFLTPHIIKYY</sequence>
<evidence type="ECO:0000313" key="4">
    <source>
        <dbReference type="EMBL" id="GAJ14424.1"/>
    </source>
</evidence>
<dbReference type="PRINTS" id="PR00811">
    <property type="entry name" value="BCTERIALGSPD"/>
</dbReference>
<evidence type="ECO:0000259" key="3">
    <source>
        <dbReference type="Pfam" id="PF00263"/>
    </source>
</evidence>
<dbReference type="EMBL" id="BARW01025984">
    <property type="protein sequence ID" value="GAJ14424.1"/>
    <property type="molecule type" value="Genomic_DNA"/>
</dbReference>
<feature type="domain" description="Type II/III secretion system secretin-like" evidence="3">
    <location>
        <begin position="106"/>
        <end position="256"/>
    </location>
</feature>
<gene>
    <name evidence="4" type="ORF">S12H4_42460</name>
</gene>
<evidence type="ECO:0000256" key="2">
    <source>
        <dbReference type="ARBA" id="ARBA00023136"/>
    </source>
</evidence>
<dbReference type="InterPro" id="IPR001775">
    <property type="entry name" value="GspD/PilQ"/>
</dbReference>
<keyword evidence="2" id="KW-0472">Membrane</keyword>
<dbReference type="InterPro" id="IPR004846">
    <property type="entry name" value="T2SS/T3SS_dom"/>
</dbReference>
<dbReference type="Gene3D" id="3.30.1370.120">
    <property type="match status" value="1"/>
</dbReference>
<dbReference type="Pfam" id="PF00263">
    <property type="entry name" value="Secretin"/>
    <property type="match status" value="1"/>
</dbReference>
<protein>
    <recommendedName>
        <fullName evidence="3">Type II/III secretion system secretin-like domain-containing protein</fullName>
    </recommendedName>
</protein>
<comment type="subcellular location">
    <subcellularLocation>
        <location evidence="1">Membrane</location>
    </subcellularLocation>
</comment>
<dbReference type="GO" id="GO:0016020">
    <property type="term" value="C:membrane"/>
    <property type="evidence" value="ECO:0007669"/>
    <property type="project" value="UniProtKB-SubCell"/>
</dbReference>
<dbReference type="GO" id="GO:0009306">
    <property type="term" value="P:protein secretion"/>
    <property type="evidence" value="ECO:0007669"/>
    <property type="project" value="InterPro"/>
</dbReference>